<keyword evidence="2" id="KW-1185">Reference proteome</keyword>
<dbReference type="OrthoDB" id="9806229at2"/>
<dbReference type="SUPFAM" id="SSF55298">
    <property type="entry name" value="YjgF-like"/>
    <property type="match status" value="1"/>
</dbReference>
<dbReference type="Pfam" id="PF01042">
    <property type="entry name" value="Ribonuc_L-PSP"/>
    <property type="match status" value="1"/>
</dbReference>
<organism evidence="1 2">
    <name type="scientific">Micromonospora rosaria</name>
    <dbReference type="NCBI Taxonomy" id="47874"/>
    <lineage>
        <taxon>Bacteria</taxon>
        <taxon>Bacillati</taxon>
        <taxon>Actinomycetota</taxon>
        <taxon>Actinomycetes</taxon>
        <taxon>Micromonosporales</taxon>
        <taxon>Micromonosporaceae</taxon>
        <taxon>Micromonospora</taxon>
    </lineage>
</organism>
<dbReference type="InterPro" id="IPR006175">
    <property type="entry name" value="YjgF/YER057c/UK114"/>
</dbReference>
<evidence type="ECO:0000313" key="2">
    <source>
        <dbReference type="Proteomes" id="UP000070620"/>
    </source>
</evidence>
<dbReference type="PANTHER" id="PTHR43760:SF1">
    <property type="entry name" value="ENDORIBONUCLEASE L-PSP_CHORISMATE MUTASE-LIKE DOMAIN-CONTAINING PROTEIN"/>
    <property type="match status" value="1"/>
</dbReference>
<dbReference type="Gene3D" id="3.30.1330.40">
    <property type="entry name" value="RutC-like"/>
    <property type="match status" value="1"/>
</dbReference>
<proteinExistence type="predicted"/>
<sequence length="153" mass="15355">MSADPRAALADLGLELPEVVPPVASYLPAVRSGQHVYVSGQLPVADGTLLATGKVGDAVSAEQARDLAQRCALNALAAVDSLVGLASVVRVVKLTGFVASAPGFTGQPGVINGASDLFGAVFGEAGRHARSAVGVAELPLDAPVEVEVVFEVA</sequence>
<protein>
    <submittedName>
        <fullName evidence="1">LysR family transcriptional regulator</fullName>
    </submittedName>
</protein>
<reference evidence="1 2" key="1">
    <citation type="submission" date="2016-01" db="EMBL/GenBank/DDBJ databases">
        <title>Whole genome sequence and analysis of Micromonospora rosaria DSM 803, which can produce antibacterial substance rosamicin.</title>
        <authorList>
            <person name="Yang H."/>
            <person name="He X."/>
            <person name="Zhu D."/>
        </authorList>
    </citation>
    <scope>NUCLEOTIDE SEQUENCE [LARGE SCALE GENOMIC DNA]</scope>
    <source>
        <strain evidence="1 2">DSM 803</strain>
    </source>
</reference>
<dbReference type="InterPro" id="IPR035959">
    <property type="entry name" value="RutC-like_sf"/>
</dbReference>
<comment type="caution">
    <text evidence="1">The sequence shown here is derived from an EMBL/GenBank/DDBJ whole genome shotgun (WGS) entry which is preliminary data.</text>
</comment>
<evidence type="ECO:0000313" key="1">
    <source>
        <dbReference type="EMBL" id="KXK61090.1"/>
    </source>
</evidence>
<name>A0A136PRK9_9ACTN</name>
<dbReference type="PANTHER" id="PTHR43760">
    <property type="entry name" value="ENDORIBONUCLEASE-RELATED"/>
    <property type="match status" value="1"/>
</dbReference>
<gene>
    <name evidence="1" type="ORF">AWW66_15400</name>
</gene>
<dbReference type="EMBL" id="LRQV01000050">
    <property type="protein sequence ID" value="KXK61090.1"/>
    <property type="molecule type" value="Genomic_DNA"/>
</dbReference>
<accession>A0A136PRK9</accession>
<dbReference type="CDD" id="cd02199">
    <property type="entry name" value="YjgF_YER057c_UK114_like_1"/>
    <property type="match status" value="1"/>
</dbReference>
<dbReference type="AlphaFoldDB" id="A0A136PRK9"/>
<dbReference type="RefSeq" id="WP_067366150.1">
    <property type="nucleotide sequence ID" value="NZ_JBIUBN010000008.1"/>
</dbReference>
<dbReference type="InterPro" id="IPR013813">
    <property type="entry name" value="Endoribo_LPSP/chorism_mut-like"/>
</dbReference>
<dbReference type="Proteomes" id="UP000070620">
    <property type="component" value="Unassembled WGS sequence"/>
</dbReference>